<organism evidence="8 9">
    <name type="scientific">Chondromyces crocatus</name>
    <dbReference type="NCBI Taxonomy" id="52"/>
    <lineage>
        <taxon>Bacteria</taxon>
        <taxon>Pseudomonadati</taxon>
        <taxon>Myxococcota</taxon>
        <taxon>Polyangia</taxon>
        <taxon>Polyangiales</taxon>
        <taxon>Polyangiaceae</taxon>
        <taxon>Chondromyces</taxon>
    </lineage>
</organism>
<feature type="compositionally biased region" description="Basic and acidic residues" evidence="6">
    <location>
        <begin position="40"/>
        <end position="49"/>
    </location>
</feature>
<dbReference type="InterPro" id="IPR000719">
    <property type="entry name" value="Prot_kinase_dom"/>
</dbReference>
<dbReference type="EC" id="2.7.11.1" evidence="8"/>
<reference evidence="8 9" key="1">
    <citation type="submission" date="2015-07" db="EMBL/GenBank/DDBJ databases">
        <title>Genome analysis of myxobacterium Chondromyces crocatus Cm c5 reveals a high potential for natural compound synthesis and the genetic basis for the loss of fruiting body formation.</title>
        <authorList>
            <person name="Zaburannyi N."/>
            <person name="Bunk B."/>
            <person name="Maier J."/>
            <person name="Overmann J."/>
            <person name="Mueller R."/>
        </authorList>
    </citation>
    <scope>NUCLEOTIDE SEQUENCE [LARGE SCALE GENOMIC DNA]</scope>
    <source>
        <strain evidence="8 9">Cm c5</strain>
    </source>
</reference>
<dbReference type="Proteomes" id="UP000067626">
    <property type="component" value="Chromosome"/>
</dbReference>
<dbReference type="GO" id="GO:0005524">
    <property type="term" value="F:ATP binding"/>
    <property type="evidence" value="ECO:0007669"/>
    <property type="project" value="UniProtKB-UniRule"/>
</dbReference>
<feature type="compositionally biased region" description="Basic and acidic residues" evidence="6">
    <location>
        <begin position="9"/>
        <end position="23"/>
    </location>
</feature>
<evidence type="ECO:0000256" key="5">
    <source>
        <dbReference type="PROSITE-ProRule" id="PRU10141"/>
    </source>
</evidence>
<dbReference type="Gene3D" id="1.10.510.10">
    <property type="entry name" value="Transferase(Phosphotransferase) domain 1"/>
    <property type="match status" value="1"/>
</dbReference>
<dbReference type="EMBL" id="CP012159">
    <property type="protein sequence ID" value="AKT42170.1"/>
    <property type="molecule type" value="Genomic_DNA"/>
</dbReference>
<evidence type="ECO:0000256" key="6">
    <source>
        <dbReference type="SAM" id="MobiDB-lite"/>
    </source>
</evidence>
<proteinExistence type="predicted"/>
<dbReference type="Gene3D" id="1.25.40.10">
    <property type="entry name" value="Tetratricopeptide repeat domain"/>
    <property type="match status" value="3"/>
</dbReference>
<dbReference type="InterPro" id="IPR019734">
    <property type="entry name" value="TPR_rpt"/>
</dbReference>
<evidence type="ECO:0000313" key="8">
    <source>
        <dbReference type="EMBL" id="AKT42170.1"/>
    </source>
</evidence>
<dbReference type="OrthoDB" id="9801841at2"/>
<evidence type="ECO:0000256" key="1">
    <source>
        <dbReference type="ARBA" id="ARBA00022679"/>
    </source>
</evidence>
<dbReference type="STRING" id="52.CMC5_063930"/>
<sequence length="1158" mass="125690">MPLHVALTDSRHDEETLSDRGVRDPGVVGFTGGGACGAERSGRQIKVESETLSSRDLPPSVRPPSQEAQDCPPESGGRLAAVSSRRSTELAVAGWDRYAVLGLVGEGGMGAVYKARDPRLNRLVALKFLRSSDSGLVEHFFREARAQAQIDHPNVCKVYEVGEVAGLPYIAMQLIQGGPLGEAMQSMSLEQRVKAIRDVAEGLHEGHRTGLIHRDVKSANILVERTATGEFVPYLVDFGLAREIKAEDRTIFSVEGTPCYMSPEQVAGDLRQLDRRTDVYGLGATLYEALVGEPPFAGFPPLDVIWKVRTELPRPVREIDHCVPMDLETIALKCLEKEPHRRYDSARALAEDLQRYLDDEPVRARRASWVYVGWSKVRKHRLSLGVGALALVALGMVGGVALRARVTAREQRQRAEEVGALAQEIGQDAKEMELFMRYAYALPLHDTMREKAMIRARLSDLERRVTASGERLGPLADGAGHYALGRGFLALGEVEEAVRHLEQSLSRGYDTAEVSFAAGRARAMLYSRALDKASRLPNREAQEARRDEIAREHLEPALRYLRSSVEGARASMPYASALLALLEGRLDDAYAEGERAFGAEPWSYEARVIQGDALRGRATLSEDRGEHELALGDLRRAIALYREASAMATSDPALYDAQAEAWLGVMRIERHRGADLRAAYEQVIQSCDQSLVAEPRRAVAGANKAWAHIHQGWSLYRQGEDPRESLREALAEAEQAMQWGGPDPLAYNSIGAASWLRAQYEAGIGLDTEEPLRRAVESNRRAIEMDPNYGWAHNDIGIALGLLGERAVARGVDPRRFFSESAEHLDRAVALSPGDPTPRANQAWFHAQRALYELEHGVDPAPSVEHAIAHAESALKMRPGHVASHNNLGLAYMLLAEHLVVVGGDARSSLEKALGSFAVALRSSPADVEALRGSGAAWALLSRVLVARGEDPEAALRAGREALTAALAVAPADGEARLSLAALDRALGWAAVSSGRNPRRAFQAAHEALMRAHTQNPRSARPLAALAALHRDRAMMARRGGRAEEDIGEGLRRIRGALSLNPTLPAYRALQGALLVLKARGSRDAGVRGGLLQRAHDDLTQALAGNRFLSREYGAVLAEIEAMRPVMGAGGAGRGAGGAARRGAEAAVQAGATGGRKR</sequence>
<accession>A0A0K1EMN7</accession>
<dbReference type="InterPro" id="IPR011990">
    <property type="entry name" value="TPR-like_helical_dom_sf"/>
</dbReference>
<evidence type="ECO:0000256" key="4">
    <source>
        <dbReference type="ARBA" id="ARBA00022840"/>
    </source>
</evidence>
<dbReference type="KEGG" id="ccro:CMC5_063930"/>
<dbReference type="AlphaFoldDB" id="A0A0K1EMN7"/>
<dbReference type="InterPro" id="IPR008271">
    <property type="entry name" value="Ser/Thr_kinase_AS"/>
</dbReference>
<dbReference type="PROSITE" id="PS00107">
    <property type="entry name" value="PROTEIN_KINASE_ATP"/>
    <property type="match status" value="1"/>
</dbReference>
<dbReference type="RefSeq" id="WP_050433838.1">
    <property type="nucleotide sequence ID" value="NZ_CP012159.1"/>
</dbReference>
<keyword evidence="3 8" id="KW-0418">Kinase</keyword>
<dbReference type="SUPFAM" id="SSF48452">
    <property type="entry name" value="TPR-like"/>
    <property type="match status" value="2"/>
</dbReference>
<name>A0A0K1EMN7_CHOCO</name>
<feature type="domain" description="Protein kinase" evidence="7">
    <location>
        <begin position="98"/>
        <end position="357"/>
    </location>
</feature>
<dbReference type="PANTHER" id="PTHR43289">
    <property type="entry name" value="MITOGEN-ACTIVATED PROTEIN KINASE KINASE KINASE 20-RELATED"/>
    <property type="match status" value="1"/>
</dbReference>
<evidence type="ECO:0000259" key="7">
    <source>
        <dbReference type="PROSITE" id="PS50011"/>
    </source>
</evidence>
<dbReference type="PANTHER" id="PTHR43289:SF6">
    <property type="entry name" value="SERINE_THREONINE-PROTEIN KINASE NEKL-3"/>
    <property type="match status" value="1"/>
</dbReference>
<keyword evidence="2 5" id="KW-0547">Nucleotide-binding</keyword>
<dbReference type="SMART" id="SM00028">
    <property type="entry name" value="TPR"/>
    <property type="match status" value="3"/>
</dbReference>
<keyword evidence="4 5" id="KW-0067">ATP-binding</keyword>
<dbReference type="PROSITE" id="PS50011">
    <property type="entry name" value="PROTEIN_KINASE_DOM"/>
    <property type="match status" value="1"/>
</dbReference>
<evidence type="ECO:0000256" key="2">
    <source>
        <dbReference type="ARBA" id="ARBA00022741"/>
    </source>
</evidence>
<feature type="region of interest" description="Disordered" evidence="6">
    <location>
        <begin position="1132"/>
        <end position="1158"/>
    </location>
</feature>
<dbReference type="Gene3D" id="3.30.200.20">
    <property type="entry name" value="Phosphorylase Kinase, domain 1"/>
    <property type="match status" value="1"/>
</dbReference>
<feature type="binding site" evidence="5">
    <location>
        <position position="127"/>
    </location>
    <ligand>
        <name>ATP</name>
        <dbReference type="ChEBI" id="CHEBI:30616"/>
    </ligand>
</feature>
<feature type="region of interest" description="Disordered" evidence="6">
    <location>
        <begin position="1"/>
        <end position="79"/>
    </location>
</feature>
<evidence type="ECO:0000313" key="9">
    <source>
        <dbReference type="Proteomes" id="UP000067626"/>
    </source>
</evidence>
<dbReference type="SUPFAM" id="SSF56112">
    <property type="entry name" value="Protein kinase-like (PK-like)"/>
    <property type="match status" value="1"/>
</dbReference>
<dbReference type="InterPro" id="IPR017441">
    <property type="entry name" value="Protein_kinase_ATP_BS"/>
</dbReference>
<gene>
    <name evidence="8" type="ORF">CMC5_063930</name>
</gene>
<dbReference type="GO" id="GO:0004674">
    <property type="term" value="F:protein serine/threonine kinase activity"/>
    <property type="evidence" value="ECO:0007669"/>
    <property type="project" value="UniProtKB-EC"/>
</dbReference>
<feature type="compositionally biased region" description="Low complexity" evidence="6">
    <location>
        <begin position="1141"/>
        <end position="1151"/>
    </location>
</feature>
<evidence type="ECO:0000256" key="3">
    <source>
        <dbReference type="ARBA" id="ARBA00022777"/>
    </source>
</evidence>
<keyword evidence="9" id="KW-1185">Reference proteome</keyword>
<dbReference type="SMART" id="SM00220">
    <property type="entry name" value="S_TKc"/>
    <property type="match status" value="1"/>
</dbReference>
<protein>
    <submittedName>
        <fullName evidence="8">Protein kinase</fullName>
        <ecNumber evidence="8">2.7.11.1</ecNumber>
    </submittedName>
</protein>
<dbReference type="CDD" id="cd14014">
    <property type="entry name" value="STKc_PknB_like"/>
    <property type="match status" value="1"/>
</dbReference>
<dbReference type="PROSITE" id="PS00108">
    <property type="entry name" value="PROTEIN_KINASE_ST"/>
    <property type="match status" value="1"/>
</dbReference>
<dbReference type="Pfam" id="PF00069">
    <property type="entry name" value="Pkinase"/>
    <property type="match status" value="1"/>
</dbReference>
<dbReference type="InterPro" id="IPR011009">
    <property type="entry name" value="Kinase-like_dom_sf"/>
</dbReference>
<keyword evidence="1 8" id="KW-0808">Transferase</keyword>